<name>G4ZPN1_PHYSP</name>
<organism evidence="2 3">
    <name type="scientific">Phytophthora sojae (strain P6497)</name>
    <name type="common">Soybean stem and root rot agent</name>
    <name type="synonym">Phytophthora megasperma f. sp. glycines</name>
    <dbReference type="NCBI Taxonomy" id="1094619"/>
    <lineage>
        <taxon>Eukaryota</taxon>
        <taxon>Sar</taxon>
        <taxon>Stramenopiles</taxon>
        <taxon>Oomycota</taxon>
        <taxon>Peronosporomycetes</taxon>
        <taxon>Peronosporales</taxon>
        <taxon>Peronosporaceae</taxon>
        <taxon>Phytophthora</taxon>
    </lineage>
</organism>
<dbReference type="InParanoid" id="G4ZPN1"/>
<protein>
    <submittedName>
        <fullName evidence="2">Uncharacterized protein</fullName>
    </submittedName>
</protein>
<dbReference type="RefSeq" id="XP_009529570.1">
    <property type="nucleotide sequence ID" value="XM_009531275.1"/>
</dbReference>
<dbReference type="OMA" id="WERETKQ"/>
<evidence type="ECO:0000313" key="2">
    <source>
        <dbReference type="EMBL" id="EGZ15821.1"/>
    </source>
</evidence>
<feature type="region of interest" description="Disordered" evidence="1">
    <location>
        <begin position="15"/>
        <end position="161"/>
    </location>
</feature>
<feature type="compositionally biased region" description="Basic and acidic residues" evidence="1">
    <location>
        <begin position="29"/>
        <end position="72"/>
    </location>
</feature>
<evidence type="ECO:0000256" key="1">
    <source>
        <dbReference type="SAM" id="MobiDB-lite"/>
    </source>
</evidence>
<dbReference type="AlphaFoldDB" id="G4ZPN1"/>
<gene>
    <name evidence="2" type="ORF">PHYSODRAFT_509099</name>
</gene>
<dbReference type="Proteomes" id="UP000002640">
    <property type="component" value="Unassembled WGS sequence"/>
</dbReference>
<reference evidence="2 3" key="1">
    <citation type="journal article" date="2006" name="Science">
        <title>Phytophthora genome sequences uncover evolutionary origins and mechanisms of pathogenesis.</title>
        <authorList>
            <person name="Tyler B.M."/>
            <person name="Tripathy S."/>
            <person name="Zhang X."/>
            <person name="Dehal P."/>
            <person name="Jiang R.H."/>
            <person name="Aerts A."/>
            <person name="Arredondo F.D."/>
            <person name="Baxter L."/>
            <person name="Bensasson D."/>
            <person name="Beynon J.L."/>
            <person name="Chapman J."/>
            <person name="Damasceno C.M."/>
            <person name="Dorrance A.E."/>
            <person name="Dou D."/>
            <person name="Dickerman A.W."/>
            <person name="Dubchak I.L."/>
            <person name="Garbelotto M."/>
            <person name="Gijzen M."/>
            <person name="Gordon S.G."/>
            <person name="Govers F."/>
            <person name="Grunwald N.J."/>
            <person name="Huang W."/>
            <person name="Ivors K.L."/>
            <person name="Jones R.W."/>
            <person name="Kamoun S."/>
            <person name="Krampis K."/>
            <person name="Lamour K.H."/>
            <person name="Lee M.K."/>
            <person name="McDonald W.H."/>
            <person name="Medina M."/>
            <person name="Meijer H.J."/>
            <person name="Nordberg E.K."/>
            <person name="Maclean D.J."/>
            <person name="Ospina-Giraldo M.D."/>
            <person name="Morris P.F."/>
            <person name="Phuntumart V."/>
            <person name="Putnam N.H."/>
            <person name="Rash S."/>
            <person name="Rose J.K."/>
            <person name="Sakihama Y."/>
            <person name="Salamov A.A."/>
            <person name="Savidor A."/>
            <person name="Scheuring C.F."/>
            <person name="Smith B.M."/>
            <person name="Sobral B.W."/>
            <person name="Terry A."/>
            <person name="Torto-Alalibo T.A."/>
            <person name="Win J."/>
            <person name="Xu Z."/>
            <person name="Zhang H."/>
            <person name="Grigoriev I.V."/>
            <person name="Rokhsar D.S."/>
            <person name="Boore J.L."/>
        </authorList>
    </citation>
    <scope>NUCLEOTIDE SEQUENCE [LARGE SCALE GENOMIC DNA]</scope>
    <source>
        <strain evidence="2 3">P6497</strain>
    </source>
</reference>
<keyword evidence="3" id="KW-1185">Reference proteome</keyword>
<evidence type="ECO:0000313" key="3">
    <source>
        <dbReference type="Proteomes" id="UP000002640"/>
    </source>
</evidence>
<proteinExistence type="predicted"/>
<sequence length="231" mass="27331">MARIDPLFEFDAPQSYRDLSAPLSPLPAGEHDPWFDRVHPEHSRPGAELARELEAKLQKQEQQQLKEDKENQRPVAADWRSIVTARNKQLKSEKKEFRSLKEMRATHKPFQGKKEQMQEQEQEQEQQVQSRRKPLVDVGNRLNTHRKRERAATAASKEKKEMKNLQELLARHNKKFKATHTYEPPQHSVRVVKQWERETKQSYYALSAEERVQANREIAAWKKRREAEACH</sequence>
<dbReference type="KEGG" id="psoj:PHYSODRAFT_509099"/>
<feature type="compositionally biased region" description="Basic and acidic residues" evidence="1">
    <location>
        <begin position="90"/>
        <end position="105"/>
    </location>
</feature>
<accession>G4ZPN1</accession>
<dbReference type="EMBL" id="JH159155">
    <property type="protein sequence ID" value="EGZ15821.1"/>
    <property type="molecule type" value="Genomic_DNA"/>
</dbReference>
<dbReference type="GeneID" id="20658947"/>